<dbReference type="Proteomes" id="UP000024635">
    <property type="component" value="Unassembled WGS sequence"/>
</dbReference>
<evidence type="ECO:0000259" key="2">
    <source>
        <dbReference type="PROSITE" id="PS50026"/>
    </source>
</evidence>
<sequence length="233" mass="26203">MKYMMEDLVKKGFKPDRFHSDLPASPLALPFITETNFSEIESKAIRVRIEYSADQESSIEFNLAYSAAEVDVCHGFDCKNGKCVVESHTGQPMCQCPVCDSGAHCEKTFNACTAAAKRKCKIQGGKNCVPDEDIKDYCAFKCGVNSFLYGIDDAAQIVNVKIVPNFYQISSQIHQYFRTSTPELLFHKAPNRKVQWIQIRAIERPQILRQKRADALVSGKWIVLLAPWAVAQS</sequence>
<dbReference type="OrthoDB" id="5891277at2759"/>
<proteinExistence type="predicted"/>
<evidence type="ECO:0000256" key="1">
    <source>
        <dbReference type="PROSITE-ProRule" id="PRU00076"/>
    </source>
</evidence>
<comment type="caution">
    <text evidence="1">Lacks conserved residue(s) required for the propagation of feature annotation.</text>
</comment>
<evidence type="ECO:0000313" key="4">
    <source>
        <dbReference type="Proteomes" id="UP000024635"/>
    </source>
</evidence>
<dbReference type="InterPro" id="IPR000742">
    <property type="entry name" value="EGF"/>
</dbReference>
<evidence type="ECO:0000313" key="3">
    <source>
        <dbReference type="EMBL" id="EYC32847.1"/>
    </source>
</evidence>
<gene>
    <name evidence="3" type="primary">Acey_s0002.g1121</name>
    <name evidence="3" type="ORF">Y032_0002g1121</name>
</gene>
<keyword evidence="1" id="KW-1015">Disulfide bond</keyword>
<comment type="caution">
    <text evidence="3">The sequence shown here is derived from an EMBL/GenBank/DDBJ whole genome shotgun (WGS) entry which is preliminary data.</text>
</comment>
<reference evidence="4" key="1">
    <citation type="journal article" date="2015" name="Nat. Genet.">
        <title>The genome and transcriptome of the zoonotic hookworm Ancylostoma ceylanicum identify infection-specific gene families.</title>
        <authorList>
            <person name="Schwarz E.M."/>
            <person name="Hu Y."/>
            <person name="Antoshechkin I."/>
            <person name="Miller M.M."/>
            <person name="Sternberg P.W."/>
            <person name="Aroian R.V."/>
        </authorList>
    </citation>
    <scope>NUCLEOTIDE SEQUENCE</scope>
    <source>
        <strain evidence="4">HY135</strain>
    </source>
</reference>
<feature type="domain" description="EGF-like" evidence="2">
    <location>
        <begin position="69"/>
        <end position="106"/>
    </location>
</feature>
<name>A0A016W0N3_9BILA</name>
<feature type="disulfide bond" evidence="1">
    <location>
        <begin position="73"/>
        <end position="83"/>
    </location>
</feature>
<dbReference type="PROSITE" id="PS50026">
    <property type="entry name" value="EGF_3"/>
    <property type="match status" value="1"/>
</dbReference>
<accession>A0A016W0N3</accession>
<dbReference type="EMBL" id="JARK01001338">
    <property type="protein sequence ID" value="EYC32847.1"/>
    <property type="molecule type" value="Genomic_DNA"/>
</dbReference>
<keyword evidence="1" id="KW-0245">EGF-like domain</keyword>
<organism evidence="3 4">
    <name type="scientific">Ancylostoma ceylanicum</name>
    <dbReference type="NCBI Taxonomy" id="53326"/>
    <lineage>
        <taxon>Eukaryota</taxon>
        <taxon>Metazoa</taxon>
        <taxon>Ecdysozoa</taxon>
        <taxon>Nematoda</taxon>
        <taxon>Chromadorea</taxon>
        <taxon>Rhabditida</taxon>
        <taxon>Rhabditina</taxon>
        <taxon>Rhabditomorpha</taxon>
        <taxon>Strongyloidea</taxon>
        <taxon>Ancylostomatidae</taxon>
        <taxon>Ancylostomatinae</taxon>
        <taxon>Ancylostoma</taxon>
    </lineage>
</organism>
<dbReference type="PROSITE" id="PS00022">
    <property type="entry name" value="EGF_1"/>
    <property type="match status" value="1"/>
</dbReference>
<keyword evidence="4" id="KW-1185">Reference proteome</keyword>
<feature type="disulfide bond" evidence="1">
    <location>
        <begin position="96"/>
        <end position="105"/>
    </location>
</feature>
<dbReference type="AlphaFoldDB" id="A0A016W0N3"/>
<protein>
    <recommendedName>
        <fullName evidence="2">EGF-like domain-containing protein</fullName>
    </recommendedName>
</protein>